<organism evidence="1 2">
    <name type="scientific">Colletotrichum truncatum</name>
    <name type="common">Anthracnose fungus</name>
    <name type="synonym">Colletotrichum capsici</name>
    <dbReference type="NCBI Taxonomy" id="5467"/>
    <lineage>
        <taxon>Eukaryota</taxon>
        <taxon>Fungi</taxon>
        <taxon>Dikarya</taxon>
        <taxon>Ascomycota</taxon>
        <taxon>Pezizomycotina</taxon>
        <taxon>Sordariomycetes</taxon>
        <taxon>Hypocreomycetidae</taxon>
        <taxon>Glomerellales</taxon>
        <taxon>Glomerellaceae</taxon>
        <taxon>Colletotrichum</taxon>
        <taxon>Colletotrichum truncatum species complex</taxon>
    </lineage>
</organism>
<comment type="caution">
    <text evidence="1">The sequence shown here is derived from an EMBL/GenBank/DDBJ whole genome shotgun (WGS) entry which is preliminary data.</text>
</comment>
<sequence length="379" mass="41716">MAAPAPKVPEGGSPGSYFSLTNSRVISWLGAQASFQQRTLGDPFVSARRQMLEKYFAYLEECRDLYGNSLPKDLYNGKESLLKGLVRIFDVEFVAKQRLFTDQDKNRAQILHYWASTAEAAPEIPTPVGLSIANSRATSSRGSTSTTSGGGPSAGVIRKPPSGHPIWGVNGIMHGIATTGKNNTMCLNPDYKDKKRRADVFGHNDIDVGKWFPCQLSALFNGGHGSAQGGIYGSKDNGAYSVIVSGTYRGLDKDEGDVIWYSGSNAAANYDPENLLPVNDATNALITSSKKGTLVRVFRKAIDSKTTTSVWAPTVGIRYDGLYHVEKYFEDINENGGKYLKFKLVRALVNGKEQTSLEELKRVPSRAQWNKYERIKRYF</sequence>
<evidence type="ECO:0000313" key="1">
    <source>
        <dbReference type="EMBL" id="KAL0944975.1"/>
    </source>
</evidence>
<dbReference type="Proteomes" id="UP000805649">
    <property type="component" value="Unassembled WGS sequence"/>
</dbReference>
<name>A0ACC3ZLI5_COLTU</name>
<reference evidence="1 2" key="1">
    <citation type="journal article" date="2020" name="Phytopathology">
        <title>Genome Sequence Resources of Colletotrichum truncatum, C. plurivorum, C. musicola, and C. sojae: Four Species Pathogenic to Soybean (Glycine max).</title>
        <authorList>
            <person name="Rogerio F."/>
            <person name="Boufleur T.R."/>
            <person name="Ciampi-Guillardi M."/>
            <person name="Sukno S.A."/>
            <person name="Thon M.R."/>
            <person name="Massola Junior N.S."/>
            <person name="Baroncelli R."/>
        </authorList>
    </citation>
    <scope>NUCLEOTIDE SEQUENCE [LARGE SCALE GENOMIC DNA]</scope>
    <source>
        <strain evidence="1 2">CMES1059</strain>
    </source>
</reference>
<keyword evidence="2" id="KW-1185">Reference proteome</keyword>
<accession>A0ACC3ZLI5</accession>
<evidence type="ECO:0000313" key="2">
    <source>
        <dbReference type="Proteomes" id="UP000805649"/>
    </source>
</evidence>
<gene>
    <name evidence="1" type="ORF">CTRU02_202862</name>
</gene>
<proteinExistence type="predicted"/>
<protein>
    <submittedName>
        <fullName evidence="1">Ydg sra domain-containing protein</fullName>
    </submittedName>
</protein>
<dbReference type="EMBL" id="VUJX02000001">
    <property type="protein sequence ID" value="KAL0944975.1"/>
    <property type="molecule type" value="Genomic_DNA"/>
</dbReference>